<dbReference type="PANTHER" id="PTHR22957">
    <property type="entry name" value="TBC1 DOMAIN FAMILY MEMBER GTPASE-ACTIVATING PROTEIN"/>
    <property type="match status" value="1"/>
</dbReference>
<comment type="caution">
    <text evidence="4">The sequence shown here is derived from an EMBL/GenBank/DDBJ whole genome shotgun (WGS) entry which is preliminary data.</text>
</comment>
<dbReference type="Gene3D" id="1.20.1260.60">
    <property type="entry name" value="Vacuolar protein sorting-associated protein Ist1"/>
    <property type="match status" value="1"/>
</dbReference>
<evidence type="ECO:0000313" key="4">
    <source>
        <dbReference type="EMBL" id="KAG5171663.1"/>
    </source>
</evidence>
<accession>A0A8H8CNB3</accession>
<feature type="compositionally biased region" description="Polar residues" evidence="2">
    <location>
        <begin position="837"/>
        <end position="847"/>
    </location>
</feature>
<dbReference type="GO" id="GO:0006886">
    <property type="term" value="P:intracellular protein transport"/>
    <property type="evidence" value="ECO:0007669"/>
    <property type="project" value="TreeGrafter"/>
</dbReference>
<dbReference type="PROSITE" id="PS50086">
    <property type="entry name" value="TBC_RABGAP"/>
    <property type="match status" value="1"/>
</dbReference>
<feature type="compositionally biased region" description="Basic and acidic residues" evidence="2">
    <location>
        <begin position="1172"/>
        <end position="1187"/>
    </location>
</feature>
<dbReference type="EMBL" id="JAFIQS010000003">
    <property type="protein sequence ID" value="KAG5171663.1"/>
    <property type="molecule type" value="Genomic_DNA"/>
</dbReference>
<feature type="region of interest" description="Disordered" evidence="2">
    <location>
        <begin position="331"/>
        <end position="368"/>
    </location>
</feature>
<feature type="compositionally biased region" description="Low complexity" evidence="2">
    <location>
        <begin position="906"/>
        <end position="916"/>
    </location>
</feature>
<gene>
    <name evidence="4" type="ORF">JR316_003750</name>
</gene>
<dbReference type="SUPFAM" id="SSF47923">
    <property type="entry name" value="Ypt/Rab-GAP domain of gyp1p"/>
    <property type="match status" value="2"/>
</dbReference>
<dbReference type="GO" id="GO:0005096">
    <property type="term" value="F:GTPase activator activity"/>
    <property type="evidence" value="ECO:0007669"/>
    <property type="project" value="TreeGrafter"/>
</dbReference>
<dbReference type="InterPro" id="IPR005061">
    <property type="entry name" value="Ist1"/>
</dbReference>
<protein>
    <recommendedName>
        <fullName evidence="3">Rab-GAP TBC domain-containing protein</fullName>
    </recommendedName>
</protein>
<dbReference type="InterPro" id="IPR042277">
    <property type="entry name" value="IST1-like"/>
</dbReference>
<feature type="region of interest" description="Disordered" evidence="2">
    <location>
        <begin position="804"/>
        <end position="1214"/>
    </location>
</feature>
<feature type="region of interest" description="Disordered" evidence="2">
    <location>
        <begin position="640"/>
        <end position="673"/>
    </location>
</feature>
<feature type="compositionally biased region" description="Low complexity" evidence="2">
    <location>
        <begin position="960"/>
        <end position="974"/>
    </location>
</feature>
<feature type="compositionally biased region" description="Polar residues" evidence="2">
    <location>
        <begin position="766"/>
        <end position="775"/>
    </location>
</feature>
<feature type="compositionally biased region" description="Basic and acidic residues" evidence="2">
    <location>
        <begin position="1144"/>
        <end position="1162"/>
    </location>
</feature>
<feature type="region of interest" description="Disordered" evidence="2">
    <location>
        <begin position="761"/>
        <end position="781"/>
    </location>
</feature>
<comment type="similarity">
    <text evidence="1">Belongs to the IST1 family.</text>
</comment>
<sequence>MQSDSVAVKVSQLRLTSQRLGQVQAKNDSQANITRTDIATLLQRDNVPLAREKAEKLIMDEAYGDLLEEIEMQIGVLLEKYNELERQTPPSPVMIEAISTIIYATPYVHSKDLDAIRKYLIDLVGPDFARSAAGNRDHHVSKRVLKAISAPIPSAFQLDGYLEEIAMAYGVSWNPEPAPQNIINSLSEALDVEASPEVDLRELRRLCSQGIPDEPAWLRPRIWKLFFGVISIKKASWKTESLKHREAYYDLVRRLLEPFSRAQTSHTPHDDTLLSVYKQLSGLPRNIFALLEDEPDSSLQCPLHENAPESIRIIYANDLESRVKTLLHQANDASDITPTPEIRLESDADTTPGISLTPAGEETAEDSTSTTLLPSRKCLFGNAHPKHCSSLLRLLYLHSTINPGGLSYHTASILVPLLSALTQEVELDDIGHVEADTFWLLEAVLAEFSGLEDDDGRVWMKNFSERLAWADFEFSSDLESRSLDPALPHYSYRWLMPLLTHTLPLPSLFLTWDAIFSRPPRERGSYPKLDYLVDVCTSMLLRSKNHLFRLWNTGRTTRSLWSTETSVQSPANGQDSFMEVLSFLQNYDLRYVGGVERIIQTASELYHRRQQQTVTSQQPSLSLGARLKVNMWKGFGSAPNPTYDASSIDKKRDSSDYADGDETETSETIRKTTLASRVSDTVWRGITNRSAMDDENPSAPPSPVPPTSPNTHAEKALNVSSSPPAQSSSLWNYAEKLKDSDAVATISKVSTNWRVKGILGGWGMSKPNSPTTSSGNEKEPIPHVEQNMQGRRGSLPFLHSPTMIPPPSALSSPDVGFRSPELSPPLPNSGLIGKTKSLISRASQPATPKSAPRPLLLGTSTFVTPSPRDSVSSKHPRSASTGTRTPDTDEWAEVMKAKRQHFNRDSQSSVSSLSPSDAFGRTPKSTRSDRESDSSSRIVSINRRSVSPMAPSFRIGQARSSSRASSVSSSGFSSPPLLAKSPLQESSLIEDESLAQQARTRHVLQSFSTLDTSLQSRSYSEKESDSDVTSSELPVPTRKPSWKKNIENNGESEDTANSTSAGVPVRAPRVRSKRYPRPANLQIQDDKSPRYAAEQKTPSPSTLKVEWPGEYENVATPRATSFDSDDAPGIPKSPRRSRKISTGDGERPRKLSTDTYREERPRKLSSGRTRKVSTESREVPRARRESAAEEGDDEGYDELLSAYESEDAPNVSTR</sequence>
<dbReference type="InterPro" id="IPR035969">
    <property type="entry name" value="Rab-GAP_TBC_sf"/>
</dbReference>
<feature type="compositionally biased region" description="Acidic residues" evidence="2">
    <location>
        <begin position="656"/>
        <end position="665"/>
    </location>
</feature>
<reference evidence="4" key="1">
    <citation type="submission" date="2021-02" db="EMBL/GenBank/DDBJ databases">
        <title>Psilocybe cubensis genome.</title>
        <authorList>
            <person name="Mckernan K.J."/>
            <person name="Crawford S."/>
            <person name="Trippe A."/>
            <person name="Kane L.T."/>
            <person name="Mclaughlin S."/>
        </authorList>
    </citation>
    <scope>NUCLEOTIDE SEQUENCE [LARGE SCALE GENOMIC DNA]</scope>
    <source>
        <strain evidence="4">MGC-MH-2018</strain>
    </source>
</reference>
<feature type="compositionally biased region" description="Low complexity" evidence="2">
    <location>
        <begin position="935"/>
        <end position="947"/>
    </location>
</feature>
<feature type="compositionally biased region" description="Polar residues" evidence="2">
    <location>
        <begin position="994"/>
        <end position="1018"/>
    </location>
</feature>
<feature type="domain" description="Rab-GAP TBC" evidence="3">
    <location>
        <begin position="213"/>
        <end position="519"/>
    </location>
</feature>
<evidence type="ECO:0000259" key="3">
    <source>
        <dbReference type="PROSITE" id="PS50086"/>
    </source>
</evidence>
<feature type="compositionally biased region" description="Acidic residues" evidence="2">
    <location>
        <begin position="1188"/>
        <end position="1197"/>
    </location>
</feature>
<feature type="compositionally biased region" description="Polar residues" evidence="2">
    <location>
        <begin position="858"/>
        <end position="870"/>
    </location>
</feature>
<feature type="compositionally biased region" description="Pro residues" evidence="2">
    <location>
        <begin position="698"/>
        <end position="708"/>
    </location>
</feature>
<name>A0A8H8CNB3_PSICU</name>
<organism evidence="4">
    <name type="scientific">Psilocybe cubensis</name>
    <name type="common">Psychedelic mushroom</name>
    <name type="synonym">Stropharia cubensis</name>
    <dbReference type="NCBI Taxonomy" id="181762"/>
    <lineage>
        <taxon>Eukaryota</taxon>
        <taxon>Fungi</taxon>
        <taxon>Dikarya</taxon>
        <taxon>Basidiomycota</taxon>
        <taxon>Agaricomycotina</taxon>
        <taxon>Agaricomycetes</taxon>
        <taxon>Agaricomycetidae</taxon>
        <taxon>Agaricales</taxon>
        <taxon>Agaricineae</taxon>
        <taxon>Strophariaceae</taxon>
        <taxon>Psilocybe</taxon>
    </lineage>
</organism>
<feature type="region of interest" description="Disordered" evidence="2">
    <location>
        <begin position="689"/>
        <end position="727"/>
    </location>
</feature>
<proteinExistence type="inferred from homology"/>
<dbReference type="AlphaFoldDB" id="A0A8H8CNB3"/>
<dbReference type="Gene3D" id="1.10.472.80">
    <property type="entry name" value="Ypt/Rab-GAP domain of gyp1p, domain 3"/>
    <property type="match status" value="1"/>
</dbReference>
<evidence type="ECO:0000256" key="2">
    <source>
        <dbReference type="SAM" id="MobiDB-lite"/>
    </source>
</evidence>
<dbReference type="InterPro" id="IPR000195">
    <property type="entry name" value="Rab-GAP-TBC_dom"/>
</dbReference>
<dbReference type="OrthoDB" id="29853at2759"/>
<dbReference type="PANTHER" id="PTHR22957:SF27">
    <property type="entry name" value="TBC1 DOMAIN FAMILY MEMBER 13"/>
    <property type="match status" value="1"/>
</dbReference>
<evidence type="ECO:0000256" key="1">
    <source>
        <dbReference type="ARBA" id="ARBA00005536"/>
    </source>
</evidence>
<dbReference type="Pfam" id="PF03398">
    <property type="entry name" value="Ist1"/>
    <property type="match status" value="1"/>
</dbReference>